<evidence type="ECO:0000313" key="3">
    <source>
        <dbReference type="Proteomes" id="UP000237631"/>
    </source>
</evidence>
<dbReference type="OrthoDB" id="3647298at2759"/>
<name>A0A2S6CCP5_9PEZI</name>
<accession>A0A2S6CCP5</accession>
<dbReference type="InterPro" id="IPR000210">
    <property type="entry name" value="BTB/POZ_dom"/>
</dbReference>
<protein>
    <recommendedName>
        <fullName evidence="1">BTB domain-containing protein</fullName>
    </recommendedName>
</protein>
<dbReference type="AlphaFoldDB" id="A0A2S6CCP5"/>
<dbReference type="PANTHER" id="PTHR47843:SF2">
    <property type="entry name" value="BTB DOMAIN-CONTAINING PROTEIN"/>
    <property type="match status" value="1"/>
</dbReference>
<dbReference type="PROSITE" id="PS50097">
    <property type="entry name" value="BTB"/>
    <property type="match status" value="1"/>
</dbReference>
<sequence length="246" mass="26983">MASTSSTAAAPGVPLASEAIDFSIAPIVINVGASPSQRFYADEAMIRKSSKFFDAALNKEWKEGQERIVNLPETQPAAFNVYLNWLTTGKLHVHDQPETAAGTRQINTKLVEAYVLGDKILDVDYKDHVCDTLARDSLMPRNAGIWVMGAGVRRRLYENTVAGAPARRFLVGMLLMCGDISSFVTEDEPPALLHDIMSALVAGQQAALEQPAALKQLEEEDVKACKFHDHEPGAENCYRNKRRGIV</sequence>
<gene>
    <name evidence="2" type="ORF">CBER1_09935</name>
</gene>
<evidence type="ECO:0000313" key="2">
    <source>
        <dbReference type="EMBL" id="PPJ57490.1"/>
    </source>
</evidence>
<dbReference type="Proteomes" id="UP000237631">
    <property type="component" value="Unassembled WGS sequence"/>
</dbReference>
<dbReference type="PANTHER" id="PTHR47843">
    <property type="entry name" value="BTB DOMAIN-CONTAINING PROTEIN-RELATED"/>
    <property type="match status" value="1"/>
</dbReference>
<evidence type="ECO:0000259" key="1">
    <source>
        <dbReference type="PROSITE" id="PS50097"/>
    </source>
</evidence>
<dbReference type="STRING" id="357750.A0A2S6CCP5"/>
<organism evidence="2 3">
    <name type="scientific">Cercospora berteroae</name>
    <dbReference type="NCBI Taxonomy" id="357750"/>
    <lineage>
        <taxon>Eukaryota</taxon>
        <taxon>Fungi</taxon>
        <taxon>Dikarya</taxon>
        <taxon>Ascomycota</taxon>
        <taxon>Pezizomycotina</taxon>
        <taxon>Dothideomycetes</taxon>
        <taxon>Dothideomycetidae</taxon>
        <taxon>Mycosphaerellales</taxon>
        <taxon>Mycosphaerellaceae</taxon>
        <taxon>Cercospora</taxon>
    </lineage>
</organism>
<dbReference type="CDD" id="cd18186">
    <property type="entry name" value="BTB_POZ_ZBTB_KLHL-like"/>
    <property type="match status" value="1"/>
</dbReference>
<dbReference type="EMBL" id="PNEN01000493">
    <property type="protein sequence ID" value="PPJ57490.1"/>
    <property type="molecule type" value="Genomic_DNA"/>
</dbReference>
<reference evidence="3" key="1">
    <citation type="journal article" date="2017" name="bioRxiv">
        <title>Conservation of a gene cluster reveals novel cercosporin biosynthetic mechanisms and extends production to the genus Colletotrichum.</title>
        <authorList>
            <person name="de Jonge R."/>
            <person name="Ebert M.K."/>
            <person name="Huitt-Roehl C.R."/>
            <person name="Pal P."/>
            <person name="Suttle J.C."/>
            <person name="Spanner R.E."/>
            <person name="Neubauer J.D."/>
            <person name="Jurick W.M.II."/>
            <person name="Stott K.A."/>
            <person name="Secor G.A."/>
            <person name="Thomma B.P.H.J."/>
            <person name="Van de Peer Y."/>
            <person name="Townsend C.A."/>
            <person name="Bolton M.D."/>
        </authorList>
    </citation>
    <scope>NUCLEOTIDE SEQUENCE [LARGE SCALE GENOMIC DNA]</scope>
    <source>
        <strain evidence="3">CBS538.71</strain>
    </source>
</reference>
<feature type="domain" description="BTB" evidence="1">
    <location>
        <begin position="25"/>
        <end position="95"/>
    </location>
</feature>
<dbReference type="InterPro" id="IPR011333">
    <property type="entry name" value="SKP1/BTB/POZ_sf"/>
</dbReference>
<dbReference type="SUPFAM" id="SSF54695">
    <property type="entry name" value="POZ domain"/>
    <property type="match status" value="1"/>
</dbReference>
<dbReference type="Gene3D" id="3.30.710.10">
    <property type="entry name" value="Potassium Channel Kv1.1, Chain A"/>
    <property type="match status" value="1"/>
</dbReference>
<keyword evidence="3" id="KW-1185">Reference proteome</keyword>
<comment type="caution">
    <text evidence="2">The sequence shown here is derived from an EMBL/GenBank/DDBJ whole genome shotgun (WGS) entry which is preliminary data.</text>
</comment>
<proteinExistence type="predicted"/>